<organism evidence="1 2">
    <name type="scientific">Nonomuraea roseoviolacea subsp. carminata</name>
    <dbReference type="NCBI Taxonomy" id="160689"/>
    <lineage>
        <taxon>Bacteria</taxon>
        <taxon>Bacillati</taxon>
        <taxon>Actinomycetota</taxon>
        <taxon>Actinomycetes</taxon>
        <taxon>Streptosporangiales</taxon>
        <taxon>Streptosporangiaceae</taxon>
        <taxon>Nonomuraea</taxon>
    </lineage>
</organism>
<dbReference type="EMBL" id="JAMZEC010000001">
    <property type="protein sequence ID" value="MCP2351184.1"/>
    <property type="molecule type" value="Genomic_DNA"/>
</dbReference>
<proteinExistence type="predicted"/>
<dbReference type="InterPro" id="IPR054188">
    <property type="entry name" value="DUF6893"/>
</dbReference>
<protein>
    <submittedName>
        <fullName evidence="1">Uncharacterized protein</fullName>
    </submittedName>
</protein>
<evidence type="ECO:0000313" key="2">
    <source>
        <dbReference type="Proteomes" id="UP001320766"/>
    </source>
</evidence>
<name>A0ABT1KDY9_9ACTN</name>
<keyword evidence="2" id="KW-1185">Reference proteome</keyword>
<accession>A0ABT1KDY9</accession>
<evidence type="ECO:0000313" key="1">
    <source>
        <dbReference type="EMBL" id="MCP2351184.1"/>
    </source>
</evidence>
<dbReference type="Proteomes" id="UP001320766">
    <property type="component" value="Unassembled WGS sequence"/>
</dbReference>
<comment type="caution">
    <text evidence="1">The sequence shown here is derived from an EMBL/GenBank/DDBJ whole genome shotgun (WGS) entry which is preliminary data.</text>
</comment>
<dbReference type="RefSeq" id="WP_376768095.1">
    <property type="nucleotide sequence ID" value="NZ_BAAAVE010000002.1"/>
</dbReference>
<dbReference type="Pfam" id="PF21833">
    <property type="entry name" value="DUF6893"/>
    <property type="match status" value="1"/>
</dbReference>
<gene>
    <name evidence="1" type="ORF">HD595_007306</name>
</gene>
<reference evidence="1 2" key="1">
    <citation type="submission" date="2022-06" db="EMBL/GenBank/DDBJ databases">
        <title>Sequencing the genomes of 1000 actinobacteria strains.</title>
        <authorList>
            <person name="Klenk H.-P."/>
        </authorList>
    </citation>
    <scope>NUCLEOTIDE SEQUENCE [LARGE SCALE GENOMIC DNA]</scope>
    <source>
        <strain evidence="1 2">DSM 44170</strain>
    </source>
</reference>
<sequence length="35" mass="4147">MRKRHVAALIAIATVSAVIVRQWPEIHRYITMKRM</sequence>